<evidence type="ECO:0000256" key="14">
    <source>
        <dbReference type="ARBA" id="ARBA00022848"/>
    </source>
</evidence>
<comment type="catalytic activity">
    <reaction evidence="33">
        <text>N,N-dimethylaniline + NADPH + O2 + H(+) = N,N-dimethylaniline N-oxide + NADP(+) + H2O</text>
        <dbReference type="Rhea" id="RHEA:24468"/>
        <dbReference type="ChEBI" id="CHEBI:15377"/>
        <dbReference type="ChEBI" id="CHEBI:15378"/>
        <dbReference type="ChEBI" id="CHEBI:15379"/>
        <dbReference type="ChEBI" id="CHEBI:16269"/>
        <dbReference type="ChEBI" id="CHEBI:17735"/>
        <dbReference type="ChEBI" id="CHEBI:57783"/>
        <dbReference type="ChEBI" id="CHEBI:58349"/>
        <dbReference type="EC" id="1.14.13.8"/>
    </reaction>
    <physiologicalReaction direction="left-to-right" evidence="33">
        <dbReference type="Rhea" id="RHEA:24469"/>
    </physiologicalReaction>
</comment>
<keyword evidence="15" id="KW-0521">NADP</keyword>
<evidence type="ECO:0000256" key="33">
    <source>
        <dbReference type="ARBA" id="ARBA00049443"/>
    </source>
</evidence>
<comment type="catalytic activity">
    <reaction evidence="26">
        <text>heptan-2-one + NADPH + O2 + H(+) = pentyl acetate + NADP(+) + H2O</text>
        <dbReference type="Rhea" id="RHEA:54836"/>
        <dbReference type="ChEBI" id="CHEBI:5672"/>
        <dbReference type="ChEBI" id="CHEBI:15377"/>
        <dbReference type="ChEBI" id="CHEBI:15378"/>
        <dbReference type="ChEBI" id="CHEBI:15379"/>
        <dbReference type="ChEBI" id="CHEBI:57783"/>
        <dbReference type="ChEBI" id="CHEBI:58349"/>
        <dbReference type="ChEBI" id="CHEBI:87362"/>
    </reaction>
    <physiologicalReaction direction="left-to-right" evidence="26">
        <dbReference type="Rhea" id="RHEA:54837"/>
    </physiologicalReaction>
</comment>
<evidence type="ECO:0000256" key="19">
    <source>
        <dbReference type="ARBA" id="ARBA00023098"/>
    </source>
</evidence>
<dbReference type="InterPro" id="IPR020946">
    <property type="entry name" value="Flavin_mOase-like"/>
</dbReference>
<dbReference type="GO" id="GO:0006629">
    <property type="term" value="P:lipid metabolic process"/>
    <property type="evidence" value="ECO:0007669"/>
    <property type="project" value="UniProtKB-KW"/>
</dbReference>
<comment type="similarity">
    <text evidence="4">Belongs to the FMO family.</text>
</comment>
<keyword evidence="19" id="KW-0443">Lipid metabolism</keyword>
<evidence type="ECO:0000313" key="36">
    <source>
        <dbReference type="EMBL" id="CAA9485580.1"/>
    </source>
</evidence>
<dbReference type="SUPFAM" id="SSF51905">
    <property type="entry name" value="FAD/NAD(P)-binding domain"/>
    <property type="match status" value="2"/>
</dbReference>
<dbReference type="InterPro" id="IPR050346">
    <property type="entry name" value="FMO-like"/>
</dbReference>
<evidence type="ECO:0000256" key="8">
    <source>
        <dbReference type="ARBA" id="ARBA00022481"/>
    </source>
</evidence>
<keyword evidence="17" id="KW-0560">Oxidoreductase</keyword>
<dbReference type="FunFam" id="3.50.50.60:FF:000159">
    <property type="entry name" value="Dimethylaniline monooxygenase [N-oxide-forming]"/>
    <property type="match status" value="1"/>
</dbReference>
<comment type="catalytic activity">
    <reaction evidence="30">
        <text>octan-3-one + NADPH + O2 + H(+) = ethyl hexanoate + NADP(+) + H2O</text>
        <dbReference type="Rhea" id="RHEA:54856"/>
        <dbReference type="ChEBI" id="CHEBI:15377"/>
        <dbReference type="ChEBI" id="CHEBI:15378"/>
        <dbReference type="ChEBI" id="CHEBI:15379"/>
        <dbReference type="ChEBI" id="CHEBI:57783"/>
        <dbReference type="ChEBI" id="CHEBI:58349"/>
        <dbReference type="ChEBI" id="CHEBI:80946"/>
        <dbReference type="ChEBI" id="CHEBI:86055"/>
    </reaction>
    <physiologicalReaction direction="left-to-right" evidence="30">
        <dbReference type="Rhea" id="RHEA:54857"/>
    </physiologicalReaction>
</comment>
<comment type="catalytic activity">
    <reaction evidence="27">
        <text>sulcatone + NADPH + O2 + H(+) = 4-methylpent-3-en-1-yl acetate + NADP(+) + H2O</text>
        <dbReference type="Rhea" id="RHEA:54864"/>
        <dbReference type="ChEBI" id="CHEBI:15377"/>
        <dbReference type="ChEBI" id="CHEBI:15378"/>
        <dbReference type="ChEBI" id="CHEBI:15379"/>
        <dbReference type="ChEBI" id="CHEBI:16310"/>
        <dbReference type="ChEBI" id="CHEBI:57783"/>
        <dbReference type="ChEBI" id="CHEBI:58349"/>
        <dbReference type="ChEBI" id="CHEBI:138373"/>
    </reaction>
    <physiologicalReaction direction="left-to-right" evidence="27">
        <dbReference type="Rhea" id="RHEA:54865"/>
    </physiologicalReaction>
</comment>
<evidence type="ECO:0000256" key="17">
    <source>
        <dbReference type="ARBA" id="ARBA00023002"/>
    </source>
</evidence>
<dbReference type="PRINTS" id="PR00370">
    <property type="entry name" value="FMOXYGENASE"/>
</dbReference>
<evidence type="ECO:0000256" key="7">
    <source>
        <dbReference type="ARBA" id="ARBA00019213"/>
    </source>
</evidence>
<comment type="catalytic activity">
    <reaction evidence="32">
        <text>heptan-4-one + NADPH + O2 + H(+) = propyl butanoate + NADP(+) + H2O</text>
        <dbReference type="Rhea" id="RHEA:54852"/>
        <dbReference type="ChEBI" id="CHEBI:15377"/>
        <dbReference type="ChEBI" id="CHEBI:15378"/>
        <dbReference type="ChEBI" id="CHEBI:15379"/>
        <dbReference type="ChEBI" id="CHEBI:57783"/>
        <dbReference type="ChEBI" id="CHEBI:58349"/>
        <dbReference type="ChEBI" id="CHEBI:89484"/>
        <dbReference type="ChEBI" id="CHEBI:89719"/>
    </reaction>
    <physiologicalReaction direction="left-to-right" evidence="32">
        <dbReference type="Rhea" id="RHEA:54853"/>
    </physiologicalReaction>
</comment>
<evidence type="ECO:0000256" key="31">
    <source>
        <dbReference type="ARBA" id="ARBA00048989"/>
    </source>
</evidence>
<evidence type="ECO:0000256" key="20">
    <source>
        <dbReference type="ARBA" id="ARBA00023136"/>
    </source>
</evidence>
<evidence type="ECO:0000256" key="13">
    <source>
        <dbReference type="ARBA" id="ARBA00022827"/>
    </source>
</evidence>
<keyword evidence="16" id="KW-1133">Transmembrane helix</keyword>
<feature type="region of interest" description="Disordered" evidence="35">
    <location>
        <begin position="431"/>
        <end position="455"/>
    </location>
</feature>
<feature type="non-terminal residue" evidence="36">
    <location>
        <position position="455"/>
    </location>
</feature>
<dbReference type="GO" id="GO:0050661">
    <property type="term" value="F:NADP binding"/>
    <property type="evidence" value="ECO:0007669"/>
    <property type="project" value="InterPro"/>
</dbReference>
<dbReference type="PIRSF" id="PIRSF000332">
    <property type="entry name" value="FMO"/>
    <property type="match status" value="1"/>
</dbReference>
<dbReference type="GO" id="GO:0016174">
    <property type="term" value="F:NAD(P)H oxidase H2O2-forming activity"/>
    <property type="evidence" value="ECO:0007669"/>
    <property type="project" value="UniProtKB-EC"/>
</dbReference>
<dbReference type="AlphaFoldDB" id="A0A6J4S3S7"/>
<evidence type="ECO:0000256" key="11">
    <source>
        <dbReference type="ARBA" id="ARBA00022692"/>
    </source>
</evidence>
<evidence type="ECO:0000256" key="9">
    <source>
        <dbReference type="ARBA" id="ARBA00022553"/>
    </source>
</evidence>
<dbReference type="Gene3D" id="3.50.50.60">
    <property type="entry name" value="FAD/NAD(P)-binding domain"/>
    <property type="match status" value="1"/>
</dbReference>
<keyword evidence="8" id="KW-0488">Methylation</keyword>
<keyword evidence="12" id="KW-0256">Endoplasmic reticulum</keyword>
<dbReference type="InterPro" id="IPR000960">
    <property type="entry name" value="Flavin_mOase"/>
</dbReference>
<dbReference type="PANTHER" id="PTHR23023">
    <property type="entry name" value="DIMETHYLANILINE MONOOXYGENASE"/>
    <property type="match status" value="1"/>
</dbReference>
<comment type="function">
    <text evidence="24">Acts as a Baeyer-Villiger monooxygenase on a broad range of substrates. Catalyzes the insertion of an oxygen atom into a carbon-carbon bond adjacent to a carbonyl, which converts ketones to esters. Active on diverse carbonyl compounds, whereas soft nucleophiles are mostly non- or poorly reactive. In contrast with other forms of FMO it is non- or poorly active on 'classical' substrates such as drugs, pesticides, and dietary components containing soft nucleophilic heteroatoms. Able to oxidize drug molecules bearing a carbonyl group on an aliphatic chain, such as nabumetone and pentoxifylline. Also, in the absence of substrates, shows slow but yet significant NADPH oxidase activity. Acts as a positive modulator of cholesterol biosynthesis as well as glucose homeostasis, promoting metabolic aging via pleiotropic effects.</text>
</comment>
<comment type="cofactor">
    <cofactor evidence="1">
        <name>FAD</name>
        <dbReference type="ChEBI" id="CHEBI:57692"/>
    </cofactor>
</comment>
<comment type="catalytic activity">
    <reaction evidence="34">
        <text>octan-3-one + NADPH + O2 + H(+) = pentyl propanoate + NADP(+) + H2O</text>
        <dbReference type="Rhea" id="RHEA:54840"/>
        <dbReference type="ChEBI" id="CHEBI:15377"/>
        <dbReference type="ChEBI" id="CHEBI:15378"/>
        <dbReference type="ChEBI" id="CHEBI:15379"/>
        <dbReference type="ChEBI" id="CHEBI:57783"/>
        <dbReference type="ChEBI" id="CHEBI:58349"/>
        <dbReference type="ChEBI" id="CHEBI:80946"/>
        <dbReference type="ChEBI" id="CHEBI:87373"/>
    </reaction>
    <physiologicalReaction direction="left-to-right" evidence="34">
        <dbReference type="Rhea" id="RHEA:54841"/>
    </physiologicalReaction>
</comment>
<gene>
    <name evidence="36" type="ORF">AVDCRST_MAG45-428</name>
</gene>
<keyword evidence="10" id="KW-0285">Flavoprotein</keyword>
<evidence type="ECO:0000256" key="32">
    <source>
        <dbReference type="ARBA" id="ARBA00048990"/>
    </source>
</evidence>
<comment type="similarity">
    <text evidence="5">Belongs to the FAD-binding monooxygenase family.</text>
</comment>
<keyword evidence="18 36" id="KW-0503">Monooxygenase</keyword>
<keyword evidence="9" id="KW-0597">Phosphoprotein</keyword>
<dbReference type="PRINTS" id="PR01125">
    <property type="entry name" value="FMOXYGENASE5"/>
</dbReference>
<evidence type="ECO:0000256" key="24">
    <source>
        <dbReference type="ARBA" id="ARBA00045722"/>
    </source>
</evidence>
<evidence type="ECO:0000256" key="5">
    <source>
        <dbReference type="ARBA" id="ARBA00010139"/>
    </source>
</evidence>
<name>A0A6J4S3S7_9ACTN</name>
<evidence type="ECO:0000256" key="3">
    <source>
        <dbReference type="ARBA" id="ARBA00004524"/>
    </source>
</evidence>
<evidence type="ECO:0000256" key="15">
    <source>
        <dbReference type="ARBA" id="ARBA00022857"/>
    </source>
</evidence>
<evidence type="ECO:0000256" key="18">
    <source>
        <dbReference type="ARBA" id="ARBA00023033"/>
    </source>
</evidence>
<keyword evidence="11" id="KW-0812">Transmembrane</keyword>
<dbReference type="InterPro" id="IPR036188">
    <property type="entry name" value="FAD/NAD-bd_sf"/>
</dbReference>
<organism evidence="36">
    <name type="scientific">uncultured Solirubrobacterales bacterium</name>
    <dbReference type="NCBI Taxonomy" id="768556"/>
    <lineage>
        <taxon>Bacteria</taxon>
        <taxon>Bacillati</taxon>
        <taxon>Actinomycetota</taxon>
        <taxon>Thermoleophilia</taxon>
        <taxon>Solirubrobacterales</taxon>
        <taxon>environmental samples</taxon>
    </lineage>
</organism>
<protein>
    <recommendedName>
        <fullName evidence="7">Flavin-containing monooxygenase 5</fullName>
        <ecNumber evidence="6">1.6.3.1</ecNumber>
    </recommendedName>
    <alternativeName>
        <fullName evidence="23">Dimethylaniline monooxygenase [N-oxide-forming] 5</fullName>
    </alternativeName>
    <alternativeName>
        <fullName evidence="21">Dimethylaniline oxidase 5</fullName>
    </alternativeName>
    <alternativeName>
        <fullName evidence="22">NADPH oxidase</fullName>
    </alternativeName>
</protein>
<dbReference type="Pfam" id="PF00743">
    <property type="entry name" value="FMO-like"/>
    <property type="match status" value="1"/>
</dbReference>
<sequence>MSTLPSTCVIGAGSSGIAAAKALHERGIPVEVIEMSDRVGGNWAIDNPNGVSSAYRSLHINTSRERMEYSDFPMPKSYPDFPKHTHIAEYFNSYVDRFGVRERIRFATRVERADRRSDGGWELTLSGPSGTETGRYDALIVANGHHWDPRWPEPPFPGSFDGVEMHSHHYNDPDDWHGKRIVVLGMGNSAMDIAVESSYVAEKVLLAARRGAHVVPKYIFGRPIDQIGGSPLIPFAVRRRIIEAMLRVHQGRMENYGLPRPDHRFGEAHPTVSADLLSRVAHGEVHPKPNIAALEGDRVRFADGSVEPADVVVYCTGYKVTFPFFDEELISAPDNDLPLFKRTFHPEIDNVFFVGLMQPLGAIMPIAERQGTWIADHLTGRYAPPAPGAMRADIERERERMFRRYVRSKRHTMQVDYDDFMLELEREARRGAQRAREQGSPLPVEPRGGAGEVAA</sequence>
<evidence type="ECO:0000256" key="27">
    <source>
        <dbReference type="ARBA" id="ARBA00047855"/>
    </source>
</evidence>
<dbReference type="GO" id="GO:0050660">
    <property type="term" value="F:flavin adenine dinucleotide binding"/>
    <property type="evidence" value="ECO:0007669"/>
    <property type="project" value="InterPro"/>
</dbReference>
<evidence type="ECO:0000256" key="1">
    <source>
        <dbReference type="ARBA" id="ARBA00001974"/>
    </source>
</evidence>
<evidence type="ECO:0000256" key="28">
    <source>
        <dbReference type="ARBA" id="ARBA00047864"/>
    </source>
</evidence>
<evidence type="ECO:0000256" key="4">
    <source>
        <dbReference type="ARBA" id="ARBA00009183"/>
    </source>
</evidence>
<reference evidence="36" key="1">
    <citation type="submission" date="2020-02" db="EMBL/GenBank/DDBJ databases">
        <authorList>
            <person name="Meier V. D."/>
        </authorList>
    </citation>
    <scope>NUCLEOTIDE SEQUENCE</scope>
    <source>
        <strain evidence="36">AVDCRST_MAG45</strain>
    </source>
</reference>
<evidence type="ECO:0000256" key="35">
    <source>
        <dbReference type="SAM" id="MobiDB-lite"/>
    </source>
</evidence>
<evidence type="ECO:0000256" key="23">
    <source>
        <dbReference type="ARBA" id="ARBA00033301"/>
    </source>
</evidence>
<dbReference type="EMBL" id="CADCVU010000040">
    <property type="protein sequence ID" value="CAA9485580.1"/>
    <property type="molecule type" value="Genomic_DNA"/>
</dbReference>
<comment type="catalytic activity">
    <reaction evidence="31">
        <text>(2E)-geranial + NADPH + O2 + H(+) = (1E)-2,6-dimethylhepta-1,5-dien-1-yl formate + NADP(+) + H2O</text>
        <dbReference type="Rhea" id="RHEA:54860"/>
        <dbReference type="ChEBI" id="CHEBI:15377"/>
        <dbReference type="ChEBI" id="CHEBI:15378"/>
        <dbReference type="ChEBI" id="CHEBI:15379"/>
        <dbReference type="ChEBI" id="CHEBI:16980"/>
        <dbReference type="ChEBI" id="CHEBI:57783"/>
        <dbReference type="ChEBI" id="CHEBI:58349"/>
        <dbReference type="ChEBI" id="CHEBI:138375"/>
    </reaction>
    <physiologicalReaction direction="left-to-right" evidence="31">
        <dbReference type="Rhea" id="RHEA:54861"/>
    </physiologicalReaction>
</comment>
<keyword evidence="14" id="KW-0492">Microsome</keyword>
<evidence type="ECO:0000256" key="25">
    <source>
        <dbReference type="ARBA" id="ARBA00047426"/>
    </source>
</evidence>
<proteinExistence type="inferred from homology"/>
<comment type="catalytic activity">
    <reaction evidence="28">
        <text>NADPH + O2 + H(+) = H2O2 + NADP(+)</text>
        <dbReference type="Rhea" id="RHEA:11260"/>
        <dbReference type="ChEBI" id="CHEBI:15378"/>
        <dbReference type="ChEBI" id="CHEBI:15379"/>
        <dbReference type="ChEBI" id="CHEBI:16240"/>
        <dbReference type="ChEBI" id="CHEBI:57783"/>
        <dbReference type="ChEBI" id="CHEBI:58349"/>
        <dbReference type="EC" id="1.6.3.1"/>
    </reaction>
    <physiologicalReaction direction="left-to-right" evidence="28">
        <dbReference type="Rhea" id="RHEA:11261"/>
    </physiologicalReaction>
</comment>
<evidence type="ECO:0000256" key="12">
    <source>
        <dbReference type="ARBA" id="ARBA00022824"/>
    </source>
</evidence>
<evidence type="ECO:0000256" key="2">
    <source>
        <dbReference type="ARBA" id="ARBA00004389"/>
    </source>
</evidence>
<dbReference type="InterPro" id="IPR002257">
    <property type="entry name" value="Flavin_mOase_5"/>
</dbReference>
<keyword evidence="20" id="KW-0472">Membrane</keyword>
<comment type="catalytic activity">
    <reaction evidence="25">
        <text>hexan-3-one + NADPH + O2 + H(+) = propyl propanoate + NADP(+) + H2O</text>
        <dbReference type="Rhea" id="RHEA:54848"/>
        <dbReference type="ChEBI" id="CHEBI:15377"/>
        <dbReference type="ChEBI" id="CHEBI:15378"/>
        <dbReference type="ChEBI" id="CHEBI:15379"/>
        <dbReference type="ChEBI" id="CHEBI:57783"/>
        <dbReference type="ChEBI" id="CHEBI:58349"/>
        <dbReference type="ChEBI" id="CHEBI:89828"/>
        <dbReference type="ChEBI" id="CHEBI:89891"/>
    </reaction>
    <physiologicalReaction direction="left-to-right" evidence="25">
        <dbReference type="Rhea" id="RHEA:54849"/>
    </physiologicalReaction>
</comment>
<accession>A0A6J4S3S7</accession>
<evidence type="ECO:0000256" key="30">
    <source>
        <dbReference type="ARBA" id="ARBA00048459"/>
    </source>
</evidence>
<dbReference type="GO" id="GO:0004499">
    <property type="term" value="F:N,N-dimethylaniline monooxygenase activity"/>
    <property type="evidence" value="ECO:0007669"/>
    <property type="project" value="InterPro"/>
</dbReference>
<evidence type="ECO:0000256" key="6">
    <source>
        <dbReference type="ARBA" id="ARBA00012698"/>
    </source>
</evidence>
<evidence type="ECO:0000256" key="34">
    <source>
        <dbReference type="ARBA" id="ARBA00049475"/>
    </source>
</evidence>
<evidence type="ECO:0000256" key="16">
    <source>
        <dbReference type="ARBA" id="ARBA00022989"/>
    </source>
</evidence>
<comment type="catalytic activity">
    <reaction evidence="29">
        <text>hexan-3-one + NADPH + O2 + H(+) = ethyl butanoate + NADP(+) + H2O</text>
        <dbReference type="Rhea" id="RHEA:54844"/>
        <dbReference type="ChEBI" id="CHEBI:15377"/>
        <dbReference type="ChEBI" id="CHEBI:15378"/>
        <dbReference type="ChEBI" id="CHEBI:15379"/>
        <dbReference type="ChEBI" id="CHEBI:57783"/>
        <dbReference type="ChEBI" id="CHEBI:58349"/>
        <dbReference type="ChEBI" id="CHEBI:88764"/>
        <dbReference type="ChEBI" id="CHEBI:89891"/>
    </reaction>
    <physiologicalReaction direction="left-to-right" evidence="29">
        <dbReference type="Rhea" id="RHEA:54845"/>
    </physiologicalReaction>
</comment>
<evidence type="ECO:0000256" key="10">
    <source>
        <dbReference type="ARBA" id="ARBA00022630"/>
    </source>
</evidence>
<evidence type="ECO:0000256" key="21">
    <source>
        <dbReference type="ARBA" id="ARBA00029728"/>
    </source>
</evidence>
<dbReference type="EC" id="1.6.3.1" evidence="6"/>
<evidence type="ECO:0000256" key="26">
    <source>
        <dbReference type="ARBA" id="ARBA00047574"/>
    </source>
</evidence>
<keyword evidence="13" id="KW-0274">FAD</keyword>
<evidence type="ECO:0000256" key="29">
    <source>
        <dbReference type="ARBA" id="ARBA00047977"/>
    </source>
</evidence>
<evidence type="ECO:0000256" key="22">
    <source>
        <dbReference type="ARBA" id="ARBA00033213"/>
    </source>
</evidence>
<comment type="subcellular location">
    <subcellularLocation>
        <location evidence="2">Endoplasmic reticulum membrane</location>
        <topology evidence="2">Single-pass membrane protein</topology>
    </subcellularLocation>
    <subcellularLocation>
        <location evidence="3">Microsome membrane</location>
    </subcellularLocation>
</comment>